<feature type="compositionally biased region" description="Basic residues" evidence="10">
    <location>
        <begin position="162"/>
        <end position="171"/>
    </location>
</feature>
<dbReference type="Gene3D" id="1.20.1390.10">
    <property type="entry name" value="PWI domain"/>
    <property type="match status" value="1"/>
</dbReference>
<dbReference type="EnsemblMetazoa" id="OVOC7445.1">
    <property type="protein sequence ID" value="OVOC7445.1"/>
    <property type="gene ID" value="WBGene00244254"/>
</dbReference>
<dbReference type="InterPro" id="IPR040366">
    <property type="entry name" value="Nab2/ZC3H14"/>
</dbReference>
<evidence type="ECO:0000313" key="13">
    <source>
        <dbReference type="Proteomes" id="UP000024404"/>
    </source>
</evidence>
<feature type="compositionally biased region" description="Basic and acidic residues" evidence="10">
    <location>
        <begin position="87"/>
        <end position="122"/>
    </location>
</feature>
<dbReference type="Pfam" id="PF01480">
    <property type="entry name" value="PWI"/>
    <property type="match status" value="1"/>
</dbReference>
<reference evidence="13" key="1">
    <citation type="submission" date="2013-10" db="EMBL/GenBank/DDBJ databases">
        <title>Genome sequencing of Onchocerca volvulus.</title>
        <authorList>
            <person name="Cotton J."/>
            <person name="Tsai J."/>
            <person name="Stanley E."/>
            <person name="Tracey A."/>
            <person name="Holroyd N."/>
            <person name="Lustigman S."/>
            <person name="Berriman M."/>
        </authorList>
    </citation>
    <scope>NUCLEOTIDE SEQUENCE</scope>
</reference>
<dbReference type="PANTHER" id="PTHR14738:SF29">
    <property type="entry name" value="ZINC FINGER CCCH DOMAIN-CONTAINING PROTEIN 14"/>
    <property type="match status" value="1"/>
</dbReference>
<dbReference type="Proteomes" id="UP000024404">
    <property type="component" value="Unassembled WGS sequence"/>
</dbReference>
<evidence type="ECO:0000259" key="11">
    <source>
        <dbReference type="PROSITE" id="PS50103"/>
    </source>
</evidence>
<proteinExistence type="inferred from homology"/>
<dbReference type="OMA" id="FCEYYHP"/>
<evidence type="ECO:0000256" key="8">
    <source>
        <dbReference type="ARBA" id="ARBA00023242"/>
    </source>
</evidence>
<sequence>MTGGSAEVSKKIRAAIKAKLEELGVYVDEELPDYIMVMIANKKEKAQMKEDLLLFLGKNSEKFVDWLFDIFERLQSASVPNAVQDSSDSKRKDNESSSYRRELENSSKREKEKAMEKKKKQESSNSKSALKEHERKEKAKQRGIKEPEKRDSEKRTGVAKIVKSKPSHRTKSPVLPPEKTHHRKRPENPDRREAVHFAVRRDDERSDRKILQVRSDKLEREVRKDAKYSRKRNDEENKRAKKDIYTSKISSDSGHDVLQQRKRKAVSRSPSLEEDIDEEERIAAEESASILRSKKVQSSAVVKLPPEPAVKSVSSQVVVKRKLPEKEVTTKQSRGVKSLFLKAIKEAGETTRTASQIAGYGSVLPVKKEKEVADHGKYKQNDMNVLDEEEGIEIDVYDDIGDALVVMPDESNGGNSIGRSIVQAVDECNLSEPEVERKRIRTYGPSSVDEPKFYITLKGDSISGLAKRLTKIGEGNVEIVSKKLKAKRRKNETNPILAHLNLSQPRQIRKEVSHEKSTASNTENETCLVARSSEASNESKPLPAWDLQIQLPEEDTSDDGDDDGDDEAQIDAVLASAQTVGQGFDEVPPTPTLSSPLFRPQTPQLQLFYSAPRQNVFAGNGQVLNASIVSSGGTEKILERCKFWPNCSLQNCVYIHPSKPCSNFPNCSFGDRCIYIHPQCKFGRMCLNRNCVYTHTLKTAVTVATTVTPSTEVGAQTSSNSTTPAISYALNIPCKYGGKCANASCSFKHPKLCRFGDRCTNRGCYFWHPKASAVAVLSATSGKYRWKAPSVAAT</sequence>
<dbReference type="InterPro" id="IPR000571">
    <property type="entry name" value="Znf_CCCH"/>
</dbReference>
<name>A0A8R1Y074_ONCVO</name>
<keyword evidence="5" id="KW-0677">Repeat</keyword>
<evidence type="ECO:0000256" key="4">
    <source>
        <dbReference type="ARBA" id="ARBA00022723"/>
    </source>
</evidence>
<dbReference type="GO" id="GO:0043488">
    <property type="term" value="P:regulation of mRNA stability"/>
    <property type="evidence" value="ECO:0007669"/>
    <property type="project" value="InterPro"/>
</dbReference>
<keyword evidence="13" id="KW-1185">Reference proteome</keyword>
<comment type="similarity">
    <text evidence="2">Belongs to the ZC3H14 family.</text>
</comment>
<dbReference type="GO" id="GO:0005737">
    <property type="term" value="C:cytoplasm"/>
    <property type="evidence" value="ECO:0007669"/>
    <property type="project" value="TreeGrafter"/>
</dbReference>
<protein>
    <recommendedName>
        <fullName evidence="3">Zinc finger CCCH domain-containing protein 14</fullName>
    </recommendedName>
</protein>
<evidence type="ECO:0000256" key="1">
    <source>
        <dbReference type="ARBA" id="ARBA00004123"/>
    </source>
</evidence>
<dbReference type="GO" id="GO:0005634">
    <property type="term" value="C:nucleus"/>
    <property type="evidence" value="ECO:0007669"/>
    <property type="project" value="UniProtKB-SubCell"/>
</dbReference>
<comment type="subcellular location">
    <subcellularLocation>
        <location evidence="1">Nucleus</location>
    </subcellularLocation>
</comment>
<dbReference type="FunFam" id="4.10.1000.40:FF:000006">
    <property type="entry name" value="Zinc finger CCCH domain-containing protein 14"/>
    <property type="match status" value="1"/>
</dbReference>
<feature type="region of interest" description="Disordered" evidence="10">
    <location>
        <begin position="493"/>
        <end position="544"/>
    </location>
</feature>
<evidence type="ECO:0000256" key="10">
    <source>
        <dbReference type="SAM" id="MobiDB-lite"/>
    </source>
</evidence>
<dbReference type="Gene3D" id="4.10.1000.40">
    <property type="match status" value="2"/>
</dbReference>
<feature type="compositionally biased region" description="Basic and acidic residues" evidence="10">
    <location>
        <begin position="143"/>
        <end position="156"/>
    </location>
</feature>
<evidence type="ECO:0000313" key="12">
    <source>
        <dbReference type="EnsemblMetazoa" id="OVOC7445.1"/>
    </source>
</evidence>
<feature type="region of interest" description="Disordered" evidence="10">
    <location>
        <begin position="79"/>
        <end position="280"/>
    </location>
</feature>
<feature type="compositionally biased region" description="Basic and acidic residues" evidence="10">
    <location>
        <begin position="186"/>
        <end position="245"/>
    </location>
</feature>
<evidence type="ECO:0000256" key="6">
    <source>
        <dbReference type="ARBA" id="ARBA00022771"/>
    </source>
</evidence>
<evidence type="ECO:0000256" key="7">
    <source>
        <dbReference type="ARBA" id="ARBA00022833"/>
    </source>
</evidence>
<evidence type="ECO:0000256" key="9">
    <source>
        <dbReference type="PROSITE-ProRule" id="PRU00723"/>
    </source>
</evidence>
<organism evidence="12 13">
    <name type="scientific">Onchocerca volvulus</name>
    <dbReference type="NCBI Taxonomy" id="6282"/>
    <lineage>
        <taxon>Eukaryota</taxon>
        <taxon>Metazoa</taxon>
        <taxon>Ecdysozoa</taxon>
        <taxon>Nematoda</taxon>
        <taxon>Chromadorea</taxon>
        <taxon>Rhabditida</taxon>
        <taxon>Spirurina</taxon>
        <taxon>Spiruromorpha</taxon>
        <taxon>Filarioidea</taxon>
        <taxon>Onchocercidae</taxon>
        <taxon>Onchocerca</taxon>
    </lineage>
</organism>
<keyword evidence="6 9" id="KW-0863">Zinc-finger</keyword>
<feature type="zinc finger region" description="C3H1-type" evidence="9">
    <location>
        <begin position="660"/>
        <end position="680"/>
    </location>
</feature>
<dbReference type="PANTHER" id="PTHR14738">
    <property type="entry name" value="ZINC FINGER CCCH DOMAIN-CONTAINING PROTEIN 14"/>
    <property type="match status" value="1"/>
</dbReference>
<feature type="domain" description="C3H1-type" evidence="11">
    <location>
        <begin position="660"/>
        <end position="680"/>
    </location>
</feature>
<dbReference type="InterPro" id="IPR002483">
    <property type="entry name" value="PWI_dom"/>
</dbReference>
<dbReference type="AlphaFoldDB" id="A0A8R1Y074"/>
<keyword evidence="7 9" id="KW-0862">Zinc</keyword>
<feature type="compositionally biased region" description="Basic and acidic residues" evidence="10">
    <location>
        <begin position="508"/>
        <end position="517"/>
    </location>
</feature>
<reference evidence="12" key="2">
    <citation type="submission" date="2022-06" db="UniProtKB">
        <authorList>
            <consortium name="EnsemblMetazoa"/>
        </authorList>
    </citation>
    <scope>IDENTIFICATION</scope>
</reference>
<evidence type="ECO:0000256" key="3">
    <source>
        <dbReference type="ARBA" id="ARBA00015071"/>
    </source>
</evidence>
<evidence type="ECO:0000256" key="5">
    <source>
        <dbReference type="ARBA" id="ARBA00022737"/>
    </source>
</evidence>
<accession>A0A8R1Y074</accession>
<keyword evidence="8" id="KW-0539">Nucleus</keyword>
<dbReference type="GO" id="GO:0008143">
    <property type="term" value="F:poly(A) binding"/>
    <property type="evidence" value="ECO:0007669"/>
    <property type="project" value="InterPro"/>
</dbReference>
<evidence type="ECO:0000256" key="2">
    <source>
        <dbReference type="ARBA" id="ARBA00008423"/>
    </source>
</evidence>
<dbReference type="PROSITE" id="PS50103">
    <property type="entry name" value="ZF_C3H1"/>
    <property type="match status" value="1"/>
</dbReference>
<dbReference type="Pfam" id="PF14608">
    <property type="entry name" value="zf-CCCH_2"/>
    <property type="match status" value="5"/>
</dbReference>
<dbReference type="GO" id="GO:0008270">
    <property type="term" value="F:zinc ion binding"/>
    <property type="evidence" value="ECO:0007669"/>
    <property type="project" value="UniProtKB-KW"/>
</dbReference>
<keyword evidence="4 9" id="KW-0479">Metal-binding</keyword>
<dbReference type="EMBL" id="CMVM020000201">
    <property type="status" value="NOT_ANNOTATED_CDS"/>
    <property type="molecule type" value="Genomic_DNA"/>
</dbReference>